<dbReference type="PANTHER" id="PTHR43328:SF1">
    <property type="entry name" value="N-ACETYLTRANSFERASE DOMAIN-CONTAINING PROTEIN"/>
    <property type="match status" value="1"/>
</dbReference>
<dbReference type="EMBL" id="RBKU01000001">
    <property type="protein sequence ID" value="RKR80886.1"/>
    <property type="molecule type" value="Genomic_DNA"/>
</dbReference>
<reference evidence="2 3" key="1">
    <citation type="submission" date="2018-10" db="EMBL/GenBank/DDBJ databases">
        <title>Genomic Encyclopedia of Archaeal and Bacterial Type Strains, Phase II (KMG-II): from individual species to whole genera.</title>
        <authorList>
            <person name="Goeker M."/>
        </authorList>
    </citation>
    <scope>NUCLEOTIDE SEQUENCE [LARGE SCALE GENOMIC DNA]</scope>
    <source>
        <strain evidence="2 3">DSM 18602</strain>
    </source>
</reference>
<dbReference type="InterPro" id="IPR000182">
    <property type="entry name" value="GNAT_dom"/>
</dbReference>
<name>A0A495IVV6_9SPHI</name>
<dbReference type="InterPro" id="IPR016181">
    <property type="entry name" value="Acyl_CoA_acyltransferase"/>
</dbReference>
<protein>
    <submittedName>
        <fullName evidence="2">RimJ/RimL family protein N-acetyltransferase</fullName>
    </submittedName>
</protein>
<comment type="caution">
    <text evidence="2">The sequence shown here is derived from an EMBL/GenBank/DDBJ whole genome shotgun (WGS) entry which is preliminary data.</text>
</comment>
<dbReference type="PANTHER" id="PTHR43328">
    <property type="entry name" value="ACETYLTRANSFERASE-RELATED"/>
    <property type="match status" value="1"/>
</dbReference>
<dbReference type="PROSITE" id="PS51186">
    <property type="entry name" value="GNAT"/>
    <property type="match status" value="1"/>
</dbReference>
<evidence type="ECO:0000259" key="1">
    <source>
        <dbReference type="PROSITE" id="PS51186"/>
    </source>
</evidence>
<dbReference type="SUPFAM" id="SSF55729">
    <property type="entry name" value="Acyl-CoA N-acyltransferases (Nat)"/>
    <property type="match status" value="1"/>
</dbReference>
<dbReference type="AlphaFoldDB" id="A0A495IVV6"/>
<proteinExistence type="predicted"/>
<sequence length="171" mass="19650">MVELKAEGFCLRQWKPGDEKLLVKYANNPSVSRYLSDRFCYPYTHEYAQEWVSFQLQKTSVDNLVIDIDGEIAGGIGIEFKQDIFRKTALIGYWLGEPFWGKGIMTEALKLMVNYCFETFDLVRIQAGVFEGNPASMQVLQKAGFIKEGISKKALFKHGQLYNEHIFARCK</sequence>
<dbReference type="OrthoDB" id="9811523at2"/>
<dbReference type="Gene3D" id="3.40.630.30">
    <property type="match status" value="1"/>
</dbReference>
<dbReference type="GO" id="GO:0016747">
    <property type="term" value="F:acyltransferase activity, transferring groups other than amino-acyl groups"/>
    <property type="evidence" value="ECO:0007669"/>
    <property type="project" value="InterPro"/>
</dbReference>
<evidence type="ECO:0000313" key="3">
    <source>
        <dbReference type="Proteomes" id="UP000268007"/>
    </source>
</evidence>
<evidence type="ECO:0000313" key="2">
    <source>
        <dbReference type="EMBL" id="RKR80886.1"/>
    </source>
</evidence>
<dbReference type="RefSeq" id="WP_121196708.1">
    <property type="nucleotide sequence ID" value="NZ_RBKU01000001.1"/>
</dbReference>
<accession>A0A495IVV6</accession>
<keyword evidence="2" id="KW-0808">Transferase</keyword>
<gene>
    <name evidence="2" type="ORF">BDD43_1023</name>
</gene>
<keyword evidence="3" id="KW-1185">Reference proteome</keyword>
<dbReference type="Proteomes" id="UP000268007">
    <property type="component" value="Unassembled WGS sequence"/>
</dbReference>
<feature type="domain" description="N-acetyltransferase" evidence="1">
    <location>
        <begin position="9"/>
        <end position="171"/>
    </location>
</feature>
<organism evidence="2 3">
    <name type="scientific">Mucilaginibacter gracilis</name>
    <dbReference type="NCBI Taxonomy" id="423350"/>
    <lineage>
        <taxon>Bacteria</taxon>
        <taxon>Pseudomonadati</taxon>
        <taxon>Bacteroidota</taxon>
        <taxon>Sphingobacteriia</taxon>
        <taxon>Sphingobacteriales</taxon>
        <taxon>Sphingobacteriaceae</taxon>
        <taxon>Mucilaginibacter</taxon>
    </lineage>
</organism>
<dbReference type="Pfam" id="PF13302">
    <property type="entry name" value="Acetyltransf_3"/>
    <property type="match status" value="1"/>
</dbReference>